<comment type="caution">
    <text evidence="3">The sequence shown here is derived from an EMBL/GenBank/DDBJ whole genome shotgun (WGS) entry which is preliminary data.</text>
</comment>
<dbReference type="GO" id="GO:0003729">
    <property type="term" value="F:mRNA binding"/>
    <property type="evidence" value="ECO:0007669"/>
    <property type="project" value="TreeGrafter"/>
</dbReference>
<sequence length="466" mass="52369">MAESATATTTTTTATTPPATLTPPVLPSHVKKPNEEEHKKALAEVNARIDKLQKQMDAVKEKISKLPGKSDNTRREELRAQLAEVREKQAEIKKGKQAVYEQLDALNESIRKKVGNIKGLQSKVPYKTVAEVDERISELEGKIESGVRIVEEKKMLQEISLLKRNRNAVEGLDEQQEAINKERAIYDGIRKNIDTEEAKKLSEQFEKAMAELNKINADQAQQREQRNKLYDERTRIKGLLDEEYNQLRSMRDEHRKANDEYYTFIRQLREYKREQEKVRKAQEEEEKRKEAAKQELELASLPAFEHEITLCDNLGNFLQSFLNKGETNGNAATAAANNEEDAKNAAAGGGGRTIEAPDGVALVKKSDREENYFVGGGKKKGKGGSKKNANAASSGATPVSDTLKLPLATMEGFFEVKVTVPTKISDIPSTLEKLQERKAYYLAEQPRVTEENKKKAQEKIDAMLKA</sequence>
<dbReference type="PANTHER" id="PTHR31027:SF2">
    <property type="entry name" value="LEBERCILIN DOMAIN-CONTAINING PROTEIN"/>
    <property type="match status" value="1"/>
</dbReference>
<gene>
    <name evidence="3" type="ORF">O0I10_011716</name>
</gene>
<dbReference type="EMBL" id="JARTCD010000098">
    <property type="protein sequence ID" value="KAJ8652638.1"/>
    <property type="molecule type" value="Genomic_DNA"/>
</dbReference>
<dbReference type="PANTHER" id="PTHR31027">
    <property type="entry name" value="NUCLEAR SEGREGATION PROTEIN BFR1"/>
    <property type="match status" value="1"/>
</dbReference>
<organism evidence="3 4">
    <name type="scientific">Lichtheimia ornata</name>
    <dbReference type="NCBI Taxonomy" id="688661"/>
    <lineage>
        <taxon>Eukaryota</taxon>
        <taxon>Fungi</taxon>
        <taxon>Fungi incertae sedis</taxon>
        <taxon>Mucoromycota</taxon>
        <taxon>Mucoromycotina</taxon>
        <taxon>Mucoromycetes</taxon>
        <taxon>Mucorales</taxon>
        <taxon>Lichtheimiaceae</taxon>
        <taxon>Lichtheimia</taxon>
    </lineage>
</organism>
<feature type="region of interest" description="Disordered" evidence="2">
    <location>
        <begin position="373"/>
        <end position="399"/>
    </location>
</feature>
<feature type="coiled-coil region" evidence="1">
    <location>
        <begin position="162"/>
        <end position="299"/>
    </location>
</feature>
<dbReference type="GO" id="GO:0042175">
    <property type="term" value="C:nuclear outer membrane-endoplasmic reticulum membrane network"/>
    <property type="evidence" value="ECO:0007669"/>
    <property type="project" value="TreeGrafter"/>
</dbReference>
<name>A0AAD7US92_9FUNG</name>
<dbReference type="RefSeq" id="XP_058337552.1">
    <property type="nucleotide sequence ID" value="XM_058491679.1"/>
</dbReference>
<dbReference type="Proteomes" id="UP001234581">
    <property type="component" value="Unassembled WGS sequence"/>
</dbReference>
<keyword evidence="1" id="KW-0175">Coiled coil</keyword>
<proteinExistence type="predicted"/>
<evidence type="ECO:0000256" key="2">
    <source>
        <dbReference type="SAM" id="MobiDB-lite"/>
    </source>
</evidence>
<accession>A0AAD7US92</accession>
<dbReference type="AlphaFoldDB" id="A0AAD7US92"/>
<feature type="compositionally biased region" description="Basic and acidic residues" evidence="2">
    <location>
        <begin position="447"/>
        <end position="466"/>
    </location>
</feature>
<dbReference type="GO" id="GO:0005783">
    <property type="term" value="C:endoplasmic reticulum"/>
    <property type="evidence" value="ECO:0007669"/>
    <property type="project" value="TreeGrafter"/>
</dbReference>
<feature type="region of interest" description="Disordered" evidence="2">
    <location>
        <begin position="1"/>
        <end position="38"/>
    </location>
</feature>
<evidence type="ECO:0000313" key="3">
    <source>
        <dbReference type="EMBL" id="KAJ8652638.1"/>
    </source>
</evidence>
<dbReference type="InterPro" id="IPR039604">
    <property type="entry name" value="Bfr1"/>
</dbReference>
<dbReference type="GO" id="GO:0008298">
    <property type="term" value="P:intracellular mRNA localization"/>
    <property type="evidence" value="ECO:0007669"/>
    <property type="project" value="TreeGrafter"/>
</dbReference>
<feature type="compositionally biased region" description="Low complexity" evidence="2">
    <location>
        <begin position="386"/>
        <end position="396"/>
    </location>
</feature>
<dbReference type="GeneID" id="83219115"/>
<feature type="compositionally biased region" description="Low complexity" evidence="2">
    <location>
        <begin position="1"/>
        <end position="19"/>
    </location>
</feature>
<evidence type="ECO:0000256" key="1">
    <source>
        <dbReference type="SAM" id="Coils"/>
    </source>
</evidence>
<feature type="region of interest" description="Disordered" evidence="2">
    <location>
        <begin position="444"/>
        <end position="466"/>
    </location>
</feature>
<evidence type="ECO:0000313" key="4">
    <source>
        <dbReference type="Proteomes" id="UP001234581"/>
    </source>
</evidence>
<dbReference type="GO" id="GO:1990904">
    <property type="term" value="C:ribonucleoprotein complex"/>
    <property type="evidence" value="ECO:0007669"/>
    <property type="project" value="TreeGrafter"/>
</dbReference>
<keyword evidence="4" id="KW-1185">Reference proteome</keyword>
<reference evidence="3 4" key="1">
    <citation type="submission" date="2023-03" db="EMBL/GenBank/DDBJ databases">
        <title>Genome sequence of Lichtheimia ornata CBS 291.66.</title>
        <authorList>
            <person name="Mohabir J.T."/>
            <person name="Shea T.P."/>
            <person name="Kurbessoian T."/>
            <person name="Berby B."/>
            <person name="Fontaine J."/>
            <person name="Livny J."/>
            <person name="Gnirke A."/>
            <person name="Stajich J.E."/>
            <person name="Cuomo C.A."/>
        </authorList>
    </citation>
    <scope>NUCLEOTIDE SEQUENCE [LARGE SCALE GENOMIC DNA]</scope>
    <source>
        <strain evidence="3">CBS 291.66</strain>
    </source>
</reference>
<protein>
    <submittedName>
        <fullName evidence="3">Uncharacterized protein</fullName>
    </submittedName>
</protein>